<dbReference type="PRINTS" id="PR00411">
    <property type="entry name" value="PNDRDTASEI"/>
</dbReference>
<protein>
    <recommendedName>
        <fullName evidence="6">Flavin-containing monooxygenase</fullName>
        <ecNumber evidence="6">1.-.-.-</ecNumber>
    </recommendedName>
</protein>
<keyword evidence="7" id="KW-0812">Transmembrane</keyword>
<organism evidence="8 9">
    <name type="scientific">Ananas comosus</name>
    <name type="common">Pineapple</name>
    <name type="synonym">Ananas ananas</name>
    <dbReference type="NCBI Taxonomy" id="4615"/>
    <lineage>
        <taxon>Eukaryota</taxon>
        <taxon>Viridiplantae</taxon>
        <taxon>Streptophyta</taxon>
        <taxon>Embryophyta</taxon>
        <taxon>Tracheophyta</taxon>
        <taxon>Spermatophyta</taxon>
        <taxon>Magnoliopsida</taxon>
        <taxon>Liliopsida</taxon>
        <taxon>Poales</taxon>
        <taxon>Bromeliaceae</taxon>
        <taxon>Bromelioideae</taxon>
        <taxon>Ananas</taxon>
    </lineage>
</organism>
<keyword evidence="8" id="KW-1185">Reference proteome</keyword>
<dbReference type="Gene3D" id="3.50.50.60">
    <property type="entry name" value="FAD/NAD(P)-binding domain"/>
    <property type="match status" value="1"/>
</dbReference>
<evidence type="ECO:0000256" key="1">
    <source>
        <dbReference type="ARBA" id="ARBA00009183"/>
    </source>
</evidence>
<evidence type="ECO:0000256" key="6">
    <source>
        <dbReference type="RuleBase" id="RU361177"/>
    </source>
</evidence>
<gene>
    <name evidence="9" type="primary">LOC109720089</name>
</gene>
<feature type="transmembrane region" description="Helical" evidence="7">
    <location>
        <begin position="20"/>
        <end position="40"/>
    </location>
</feature>
<sequence length="404" mass="44374">MHDSDTTPQTPKMSGASEEAVVVIVGAGPSGLAVAACLAARSVPSLILERDDCVAPLWRHRAYDRLHLHLAKRFCALPLLPFPRDAPTFVPARDFLRYLELYAARFAARVRLRRRVAAALFDPPSSTWRVRARALDTGAEEEYAARFVVVAAGENCAPALPALPGLDGFPGPVRHSSEYRSGSGYAGMRVLVVGSGNSGMEIALDLAEAGAKTSIVVRSPLHILSREMWLLGMILTKFLPVRLVDAFLLFLCYLKYGDTSKYGIRRPAIGPFDMKINTPLYPVLDVGTYDKIRSGEIQVLPAVSSVKGNNVEFSDGNSYPFDAIIFATGYKSTIKEWLQSDEYLIGDDGMAKQKYPNQWKGKNGLYCVGLARRGLYGTSEEAQLIAEDISKEYNNKYNNNDKGN</sequence>
<dbReference type="GO" id="GO:0103075">
    <property type="term" value="F:indole-3-pyruvate monooxygenase activity"/>
    <property type="evidence" value="ECO:0007669"/>
    <property type="project" value="UniProtKB-EC"/>
</dbReference>
<evidence type="ECO:0000256" key="7">
    <source>
        <dbReference type="SAM" id="Phobius"/>
    </source>
</evidence>
<comment type="similarity">
    <text evidence="1 6">Belongs to the FMO family.</text>
</comment>
<keyword evidence="6 9" id="KW-0503">Monooxygenase</keyword>
<dbReference type="Gramene" id="Aco006326.1.mrna1">
    <property type="protein sequence ID" value="Aco006326.1.mrna1"/>
    <property type="gene ID" value="Aco006326.1.path1"/>
</dbReference>
<evidence type="ECO:0000313" key="9">
    <source>
        <dbReference type="RefSeq" id="XP_020102561.1"/>
    </source>
</evidence>
<name>A0A6P5G1S8_ANACO</name>
<keyword evidence="3 6" id="KW-0274">FAD</keyword>
<keyword evidence="2 6" id="KW-0285">Flavoprotein</keyword>
<dbReference type="EC" id="1.-.-.-" evidence="6"/>
<accession>A0A6P5G1S8</accession>
<keyword evidence="4 6" id="KW-0560">Oxidoreductase</keyword>
<keyword evidence="7" id="KW-0472">Membrane</keyword>
<reference evidence="9" key="2">
    <citation type="submission" date="2025-08" db="UniProtKB">
        <authorList>
            <consortium name="RefSeq"/>
        </authorList>
    </citation>
    <scope>IDENTIFICATION</scope>
    <source>
        <tissue evidence="9">Leaf</tissue>
    </source>
</reference>
<dbReference type="GeneID" id="109720089"/>
<evidence type="ECO:0000256" key="4">
    <source>
        <dbReference type="ARBA" id="ARBA00023002"/>
    </source>
</evidence>
<evidence type="ECO:0000256" key="3">
    <source>
        <dbReference type="ARBA" id="ARBA00022827"/>
    </source>
</evidence>
<dbReference type="GO" id="GO:0050660">
    <property type="term" value="F:flavin adenine dinucleotide binding"/>
    <property type="evidence" value="ECO:0007669"/>
    <property type="project" value="InterPro"/>
</dbReference>
<dbReference type="RefSeq" id="XP_020102561.1">
    <property type="nucleotide sequence ID" value="XM_020246972.1"/>
</dbReference>
<dbReference type="GO" id="GO:0050661">
    <property type="term" value="F:NADP binding"/>
    <property type="evidence" value="ECO:0007669"/>
    <property type="project" value="InterPro"/>
</dbReference>
<dbReference type="SUPFAM" id="SSF51905">
    <property type="entry name" value="FAD/NAD(P)-binding domain"/>
    <property type="match status" value="2"/>
</dbReference>
<comment type="catalytic activity">
    <reaction evidence="5">
        <text>indole-3-pyruvate + NADPH + O2 + H(+) = (indol-3-yl)acetate + CO2 + NADP(+) + H2O</text>
        <dbReference type="Rhea" id="RHEA:34331"/>
        <dbReference type="ChEBI" id="CHEBI:15377"/>
        <dbReference type="ChEBI" id="CHEBI:15378"/>
        <dbReference type="ChEBI" id="CHEBI:15379"/>
        <dbReference type="ChEBI" id="CHEBI:16526"/>
        <dbReference type="ChEBI" id="CHEBI:17640"/>
        <dbReference type="ChEBI" id="CHEBI:30854"/>
        <dbReference type="ChEBI" id="CHEBI:57783"/>
        <dbReference type="ChEBI" id="CHEBI:58349"/>
        <dbReference type="EC" id="1.14.13.168"/>
    </reaction>
</comment>
<reference evidence="8" key="1">
    <citation type="journal article" date="2015" name="Nat. Genet.">
        <title>The pineapple genome and the evolution of CAM photosynthesis.</title>
        <authorList>
            <person name="Ming R."/>
            <person name="VanBuren R."/>
            <person name="Wai C.M."/>
            <person name="Tang H."/>
            <person name="Schatz M.C."/>
            <person name="Bowers J.E."/>
            <person name="Lyons E."/>
            <person name="Wang M.L."/>
            <person name="Chen J."/>
            <person name="Biggers E."/>
            <person name="Zhang J."/>
            <person name="Huang L."/>
            <person name="Zhang L."/>
            <person name="Miao W."/>
            <person name="Zhang J."/>
            <person name="Ye Z."/>
            <person name="Miao C."/>
            <person name="Lin Z."/>
            <person name="Wang H."/>
            <person name="Zhou H."/>
            <person name="Yim W.C."/>
            <person name="Priest H.D."/>
            <person name="Zheng C."/>
            <person name="Woodhouse M."/>
            <person name="Edger P.P."/>
            <person name="Guyot R."/>
            <person name="Guo H.B."/>
            <person name="Guo H."/>
            <person name="Zheng G."/>
            <person name="Singh R."/>
            <person name="Sharma A."/>
            <person name="Min X."/>
            <person name="Zheng Y."/>
            <person name="Lee H."/>
            <person name="Gurtowski J."/>
            <person name="Sedlazeck F.J."/>
            <person name="Harkess A."/>
            <person name="McKain M.R."/>
            <person name="Liao Z."/>
            <person name="Fang J."/>
            <person name="Liu J."/>
            <person name="Zhang X."/>
            <person name="Zhang Q."/>
            <person name="Hu W."/>
            <person name="Qin Y."/>
            <person name="Wang K."/>
            <person name="Chen L.Y."/>
            <person name="Shirley N."/>
            <person name="Lin Y.R."/>
            <person name="Liu L.Y."/>
            <person name="Hernandez A.G."/>
            <person name="Wright C.L."/>
            <person name="Bulone V."/>
            <person name="Tuskan G.A."/>
            <person name="Heath K."/>
            <person name="Zee F."/>
            <person name="Moore P.H."/>
            <person name="Sunkar R."/>
            <person name="Leebens-Mack J.H."/>
            <person name="Mockler T."/>
            <person name="Bennetzen J.L."/>
            <person name="Freeling M."/>
            <person name="Sankoff D."/>
            <person name="Paterson A.H."/>
            <person name="Zhu X."/>
            <person name="Yang X."/>
            <person name="Smith J.A."/>
            <person name="Cushman J.C."/>
            <person name="Paull R.E."/>
            <person name="Yu Q."/>
        </authorList>
    </citation>
    <scope>NUCLEOTIDE SEQUENCE [LARGE SCALE GENOMIC DNA]</scope>
    <source>
        <strain evidence="8">cv. F153</strain>
    </source>
</reference>
<dbReference type="PIRSF" id="PIRSF000332">
    <property type="entry name" value="FMO"/>
    <property type="match status" value="1"/>
</dbReference>
<comment type="cofactor">
    <cofactor evidence="6">
        <name>FAD</name>
        <dbReference type="ChEBI" id="CHEBI:57692"/>
    </cofactor>
</comment>
<dbReference type="InterPro" id="IPR036188">
    <property type="entry name" value="FAD/NAD-bd_sf"/>
</dbReference>
<dbReference type="InterPro" id="IPR050982">
    <property type="entry name" value="Auxin_biosynth/cation_transpt"/>
</dbReference>
<dbReference type="GO" id="GO:0004499">
    <property type="term" value="F:N,N-dimethylaniline monooxygenase activity"/>
    <property type="evidence" value="ECO:0007669"/>
    <property type="project" value="InterPro"/>
</dbReference>
<dbReference type="AlphaFoldDB" id="A0A6P5G1S8"/>
<proteinExistence type="inferred from homology"/>
<evidence type="ECO:0000256" key="2">
    <source>
        <dbReference type="ARBA" id="ARBA00022630"/>
    </source>
</evidence>
<dbReference type="InterPro" id="IPR000960">
    <property type="entry name" value="Flavin_mOase"/>
</dbReference>
<evidence type="ECO:0000256" key="5">
    <source>
        <dbReference type="ARBA" id="ARBA00047707"/>
    </source>
</evidence>
<evidence type="ECO:0000313" key="8">
    <source>
        <dbReference type="Proteomes" id="UP000515123"/>
    </source>
</evidence>
<dbReference type="PANTHER" id="PTHR43539">
    <property type="entry name" value="FLAVIN-BINDING MONOOXYGENASE-LIKE PROTEIN (AFU_ORTHOLOGUE AFUA_4G09220)"/>
    <property type="match status" value="1"/>
</dbReference>
<dbReference type="PANTHER" id="PTHR43539:SF42">
    <property type="entry name" value="OS01G0273800 PROTEIN"/>
    <property type="match status" value="1"/>
</dbReference>
<dbReference type="OrthoDB" id="66881at2759"/>
<dbReference type="PRINTS" id="PR00368">
    <property type="entry name" value="FADPNR"/>
</dbReference>
<dbReference type="Proteomes" id="UP000515123">
    <property type="component" value="Linkage group 14"/>
</dbReference>
<dbReference type="InterPro" id="IPR020946">
    <property type="entry name" value="Flavin_mOase-like"/>
</dbReference>
<dbReference type="Pfam" id="PF00743">
    <property type="entry name" value="FMO-like"/>
    <property type="match status" value="1"/>
</dbReference>
<keyword evidence="7" id="KW-1133">Transmembrane helix</keyword>